<name>A0ABQ8AZS9_BRANA</name>
<keyword evidence="2" id="KW-0812">Transmembrane</keyword>
<evidence type="ECO:0000256" key="1">
    <source>
        <dbReference type="SAM" id="MobiDB-lite"/>
    </source>
</evidence>
<gene>
    <name evidence="3" type="ORF">HID58_047561</name>
</gene>
<proteinExistence type="predicted"/>
<keyword evidence="2" id="KW-0472">Membrane</keyword>
<evidence type="ECO:0000313" key="3">
    <source>
        <dbReference type="EMBL" id="KAH0897993.1"/>
    </source>
</evidence>
<feature type="non-terminal residue" evidence="3">
    <location>
        <position position="1"/>
    </location>
</feature>
<protein>
    <recommendedName>
        <fullName evidence="5">Growth-regulating factor</fullName>
    </recommendedName>
</protein>
<dbReference type="PANTHER" id="PTHR36034">
    <property type="entry name" value="EXPRESSED PROTEIN"/>
    <property type="match status" value="1"/>
</dbReference>
<evidence type="ECO:0008006" key="5">
    <source>
        <dbReference type="Google" id="ProtNLM"/>
    </source>
</evidence>
<feature type="region of interest" description="Disordered" evidence="1">
    <location>
        <begin position="141"/>
        <end position="175"/>
    </location>
</feature>
<feature type="compositionally biased region" description="Basic and acidic residues" evidence="1">
    <location>
        <begin position="58"/>
        <end position="72"/>
    </location>
</feature>
<dbReference type="Proteomes" id="UP000824890">
    <property type="component" value="Unassembled WGS sequence"/>
</dbReference>
<comment type="caution">
    <text evidence="3">The sequence shown here is derived from an EMBL/GenBank/DDBJ whole genome shotgun (WGS) entry which is preliminary data.</text>
</comment>
<dbReference type="EMBL" id="JAGKQM010000012">
    <property type="protein sequence ID" value="KAH0897993.1"/>
    <property type="molecule type" value="Genomic_DNA"/>
</dbReference>
<dbReference type="PANTHER" id="PTHR36034:SF2">
    <property type="entry name" value="EXPRESSED PROTEIN"/>
    <property type="match status" value="1"/>
</dbReference>
<reference evidence="3 4" key="1">
    <citation type="submission" date="2021-05" db="EMBL/GenBank/DDBJ databases">
        <title>Genome Assembly of Synthetic Allotetraploid Brassica napus Reveals Homoeologous Exchanges between Subgenomes.</title>
        <authorList>
            <person name="Davis J.T."/>
        </authorList>
    </citation>
    <scope>NUCLEOTIDE SEQUENCE [LARGE SCALE GENOMIC DNA]</scope>
    <source>
        <strain evidence="4">cv. Da-Ae</strain>
        <tissue evidence="3">Seedling</tissue>
    </source>
</reference>
<keyword evidence="2" id="KW-1133">Transmembrane helix</keyword>
<evidence type="ECO:0000313" key="4">
    <source>
        <dbReference type="Proteomes" id="UP000824890"/>
    </source>
</evidence>
<organism evidence="3 4">
    <name type="scientific">Brassica napus</name>
    <name type="common">Rape</name>
    <dbReference type="NCBI Taxonomy" id="3708"/>
    <lineage>
        <taxon>Eukaryota</taxon>
        <taxon>Viridiplantae</taxon>
        <taxon>Streptophyta</taxon>
        <taxon>Embryophyta</taxon>
        <taxon>Tracheophyta</taxon>
        <taxon>Spermatophyta</taxon>
        <taxon>Magnoliopsida</taxon>
        <taxon>eudicotyledons</taxon>
        <taxon>Gunneridae</taxon>
        <taxon>Pentapetalae</taxon>
        <taxon>rosids</taxon>
        <taxon>malvids</taxon>
        <taxon>Brassicales</taxon>
        <taxon>Brassicaceae</taxon>
        <taxon>Brassiceae</taxon>
        <taxon>Brassica</taxon>
    </lineage>
</organism>
<feature type="compositionally biased region" description="Polar residues" evidence="1">
    <location>
        <begin position="41"/>
        <end position="53"/>
    </location>
</feature>
<accession>A0ABQ8AZS9</accession>
<feature type="region of interest" description="Disordered" evidence="1">
    <location>
        <begin position="254"/>
        <end position="275"/>
    </location>
</feature>
<keyword evidence="4" id="KW-1185">Reference proteome</keyword>
<feature type="transmembrane region" description="Helical" evidence="2">
    <location>
        <begin position="12"/>
        <end position="33"/>
    </location>
</feature>
<feature type="region of interest" description="Disordered" evidence="1">
    <location>
        <begin position="41"/>
        <end position="92"/>
    </location>
</feature>
<evidence type="ECO:0000256" key="2">
    <source>
        <dbReference type="SAM" id="Phobius"/>
    </source>
</evidence>
<feature type="compositionally biased region" description="Low complexity" evidence="1">
    <location>
        <begin position="264"/>
        <end position="275"/>
    </location>
</feature>
<sequence>CLSKNIPETKNVVGSIEILIFVYFCFKISVVFVKPEPKHQTSPCLGQGHQTSRPAGETSHDTARELEPSHALEEDDGNGESNANTGGFEEIPNNWSESVDIQLLREQIQILAVACLSESKGDAEIITPFKVAEVMSKTLQRNLSDNGTSTPSRDGELSPDGQFATQNSDNPEHKTSFPGFRSLISLLGSQSLVSRFGQRNLCVGRYKARGKAGKKRPCFEKHQDMDQLSDHEHKDPYGNLLKWLIPLDNTISQQPRSLPPPISSTPDISSSAHKPLLSSGSGSQLFSFVHFRSYSMLLLPAPNTTPVTGPVKSESSKPSFDLEDWNCYSSQTLWNSHKSGTEELLSFRGVPLERDKLFVRCGLEGICIPAKKMEEETFDINSFTADCNTDKHLI</sequence>
<feature type="compositionally biased region" description="Polar residues" evidence="1">
    <location>
        <begin position="141"/>
        <end position="152"/>
    </location>
</feature>